<protein>
    <submittedName>
        <fullName evidence="1">Uncharacterized protein</fullName>
    </submittedName>
</protein>
<dbReference type="AlphaFoldDB" id="A0AAV4R2W6"/>
<reference evidence="1 2" key="1">
    <citation type="submission" date="2021-06" db="EMBL/GenBank/DDBJ databases">
        <title>Caerostris darwini draft genome.</title>
        <authorList>
            <person name="Kono N."/>
            <person name="Arakawa K."/>
        </authorList>
    </citation>
    <scope>NUCLEOTIDE SEQUENCE [LARGE SCALE GENOMIC DNA]</scope>
</reference>
<evidence type="ECO:0000313" key="2">
    <source>
        <dbReference type="Proteomes" id="UP001054837"/>
    </source>
</evidence>
<name>A0AAV4R2W6_9ARAC</name>
<sequence>METAEDEWWKRTERAETIDYSVRASAPAASNPELQDTTSTSIPSELLASPIFHEKLSEQERCARISTVTKKKDIAQNLYDAYAATLTGYSPDDDDLKELKIRHDDLQLAMRKDRKWDVRTSTKRDLFSFTQDSIKTLLAQSSFVVKSVAAEENKKINRHKFLQIL</sequence>
<organism evidence="1 2">
    <name type="scientific">Caerostris darwini</name>
    <dbReference type="NCBI Taxonomy" id="1538125"/>
    <lineage>
        <taxon>Eukaryota</taxon>
        <taxon>Metazoa</taxon>
        <taxon>Ecdysozoa</taxon>
        <taxon>Arthropoda</taxon>
        <taxon>Chelicerata</taxon>
        <taxon>Arachnida</taxon>
        <taxon>Araneae</taxon>
        <taxon>Araneomorphae</taxon>
        <taxon>Entelegynae</taxon>
        <taxon>Araneoidea</taxon>
        <taxon>Araneidae</taxon>
        <taxon>Caerostris</taxon>
    </lineage>
</organism>
<comment type="caution">
    <text evidence="1">The sequence shown here is derived from an EMBL/GenBank/DDBJ whole genome shotgun (WGS) entry which is preliminary data.</text>
</comment>
<keyword evidence="2" id="KW-1185">Reference proteome</keyword>
<gene>
    <name evidence="1" type="ORF">CDAR_126211</name>
</gene>
<dbReference type="Proteomes" id="UP001054837">
    <property type="component" value="Unassembled WGS sequence"/>
</dbReference>
<proteinExistence type="predicted"/>
<accession>A0AAV4R2W6</accession>
<dbReference type="EMBL" id="BPLQ01005605">
    <property type="protein sequence ID" value="GIY15904.1"/>
    <property type="molecule type" value="Genomic_DNA"/>
</dbReference>
<evidence type="ECO:0000313" key="1">
    <source>
        <dbReference type="EMBL" id="GIY15904.1"/>
    </source>
</evidence>